<dbReference type="Gene3D" id="1.40.20.10">
    <property type="entry name" value="CHAD domain"/>
    <property type="match status" value="1"/>
</dbReference>
<gene>
    <name evidence="3" type="ORF">CBP36_17240</name>
</gene>
<evidence type="ECO:0000259" key="2">
    <source>
        <dbReference type="PROSITE" id="PS51708"/>
    </source>
</evidence>
<accession>A0A240UFQ2</accession>
<dbReference type="OrthoDB" id="3034217at2"/>
<feature type="domain" description="CYTH" evidence="1">
    <location>
        <begin position="10"/>
        <end position="219"/>
    </location>
</feature>
<reference evidence="3" key="1">
    <citation type="submission" date="2017-05" db="EMBL/GenBank/DDBJ databases">
        <title>Polyphasic characterization of four soil-derived phenanthrene-degrading Acidovorax strains and proposal of Acidovorax phenanthrenivorans sp. nov.</title>
        <authorList>
            <person name="Singleton D."/>
            <person name="Lee J."/>
            <person name="Dickey A.N."/>
            <person name="Stroud A."/>
            <person name="Scholl E.H."/>
            <person name="Wright F.A."/>
            <person name="Aitken M.D."/>
        </authorList>
    </citation>
    <scope>NUCLEOTIDE SEQUENCE</scope>
    <source>
        <strain evidence="3">P4</strain>
    </source>
</reference>
<dbReference type="RefSeq" id="WP_086928273.1">
    <property type="nucleotide sequence ID" value="NZ_CP021362.1"/>
</dbReference>
<dbReference type="InterPro" id="IPR023577">
    <property type="entry name" value="CYTH_domain"/>
</dbReference>
<dbReference type="KEGG" id="acis:CBP35_01680"/>
<dbReference type="KEGG" id="acip:CBP36_17240"/>
<organism evidence="3 4">
    <name type="scientific">Acidovorax carolinensis</name>
    <dbReference type="NCBI Taxonomy" id="553814"/>
    <lineage>
        <taxon>Bacteria</taxon>
        <taxon>Pseudomonadati</taxon>
        <taxon>Pseudomonadota</taxon>
        <taxon>Betaproteobacteria</taxon>
        <taxon>Burkholderiales</taxon>
        <taxon>Comamonadaceae</taxon>
        <taxon>Acidovorax</taxon>
    </lineage>
</organism>
<dbReference type="EMBL" id="CP021366">
    <property type="protein sequence ID" value="ART60327.1"/>
    <property type="molecule type" value="Genomic_DNA"/>
</dbReference>
<evidence type="ECO:0000259" key="1">
    <source>
        <dbReference type="PROSITE" id="PS51707"/>
    </source>
</evidence>
<dbReference type="CDD" id="cd07756">
    <property type="entry name" value="CYTH-like_Pase_CHAD"/>
    <property type="match status" value="1"/>
</dbReference>
<dbReference type="SMART" id="SM00880">
    <property type="entry name" value="CHAD"/>
    <property type="match status" value="1"/>
</dbReference>
<keyword evidence="4" id="KW-1185">Reference proteome</keyword>
<dbReference type="InterPro" id="IPR039013">
    <property type="entry name" value="YgiF"/>
</dbReference>
<sequence>MPSASHPGPGAELEIKLALPTSNPAGLARQLARLPVLARRQPVHKQVDNIYYDTPGQALRAQRMALRLRRVGGVNAPHWLQTLKTSDSGDSALSLRGEWEVPVPGPALVQAALQAAPPWLKVDPDGAVFAALAPCFATDFERTAWTVRRRDGSAIEVALDMGQITCGQRSVPICELELELLAGPPAALFDLARQIAQHIAVLPLAASKAQRGYELRDGKLDTPLRARPPLLGTEVSLRALVQPVLGEMFAQFTANLNALVHSDDPELVHQARVGWRRFRGALRLFKPAAPVRAVPAWPEMQPMLVLLGELRDLDVACTQTLPALQDAFVAGDAGRAERWQAMAQAFQQAALQQRQLVRRALQEPAVGAALLSITLWLDDLARPQAWGESPDLLGKTVRHWVRQRIQRLHAQWKKALRDSTHAESQHRARILAKRLRYNIEALRPLLPVRAQRWLQQASQVQTGIGASRDVLQAGVLAQRLAVDRGIVEFLRGFAAGQAGVPLAPPAPPAAAGGV</sequence>
<dbReference type="PANTHER" id="PTHR39569:SF1">
    <property type="entry name" value="INORGANIC TRIPHOSPHATASE"/>
    <property type="match status" value="1"/>
</dbReference>
<dbReference type="InterPro" id="IPR033469">
    <property type="entry name" value="CYTH-like_dom_sf"/>
</dbReference>
<protein>
    <submittedName>
        <fullName evidence="3">Inorganic triphosphatase</fullName>
    </submittedName>
</protein>
<dbReference type="PROSITE" id="PS51707">
    <property type="entry name" value="CYTH"/>
    <property type="match status" value="1"/>
</dbReference>
<evidence type="ECO:0000313" key="3">
    <source>
        <dbReference type="EMBL" id="ART60327.1"/>
    </source>
</evidence>
<dbReference type="InterPro" id="IPR007899">
    <property type="entry name" value="CHAD_dom"/>
</dbReference>
<dbReference type="SUPFAM" id="SSF55154">
    <property type="entry name" value="CYTH-like phosphatases"/>
    <property type="match status" value="1"/>
</dbReference>
<dbReference type="PROSITE" id="PS51708">
    <property type="entry name" value="CHAD"/>
    <property type="match status" value="1"/>
</dbReference>
<evidence type="ECO:0000313" key="4">
    <source>
        <dbReference type="Proteomes" id="UP000194440"/>
    </source>
</evidence>
<dbReference type="Pfam" id="PF05235">
    <property type="entry name" value="CHAD"/>
    <property type="match status" value="1"/>
</dbReference>
<proteinExistence type="predicted"/>
<dbReference type="GO" id="GO:0050355">
    <property type="term" value="F:inorganic triphosphate phosphatase activity"/>
    <property type="evidence" value="ECO:0007669"/>
    <property type="project" value="InterPro"/>
</dbReference>
<dbReference type="GO" id="GO:0046872">
    <property type="term" value="F:metal ion binding"/>
    <property type="evidence" value="ECO:0007669"/>
    <property type="project" value="TreeGrafter"/>
</dbReference>
<dbReference type="Proteomes" id="UP000194440">
    <property type="component" value="Chromosome"/>
</dbReference>
<feature type="domain" description="CHAD" evidence="2">
    <location>
        <begin position="234"/>
        <end position="514"/>
    </location>
</feature>
<dbReference type="Pfam" id="PF01928">
    <property type="entry name" value="CYTH"/>
    <property type="match status" value="1"/>
</dbReference>
<dbReference type="PANTHER" id="PTHR39569">
    <property type="entry name" value="INORGANIC TRIPHOSPHATASE"/>
    <property type="match status" value="1"/>
</dbReference>
<name>A0A240UFQ2_9BURK</name>
<dbReference type="AlphaFoldDB" id="A0A240UFQ2"/>
<dbReference type="Gene3D" id="2.40.320.10">
    <property type="entry name" value="Hypothetical Protein Pfu-838710-001"/>
    <property type="match status" value="1"/>
</dbReference>
<dbReference type="SMART" id="SM01118">
    <property type="entry name" value="CYTH"/>
    <property type="match status" value="1"/>
</dbReference>
<dbReference type="InterPro" id="IPR038186">
    <property type="entry name" value="CHAD_dom_sf"/>
</dbReference>